<dbReference type="STRING" id="452.Lspi_2158"/>
<evidence type="ECO:0000256" key="1">
    <source>
        <dbReference type="ARBA" id="ARBA00011073"/>
    </source>
</evidence>
<feature type="active site" description="Charge relay system" evidence="5">
    <location>
        <position position="395"/>
    </location>
</feature>
<organism evidence="9 10">
    <name type="scientific">Legionella spiritensis</name>
    <dbReference type="NCBI Taxonomy" id="452"/>
    <lineage>
        <taxon>Bacteria</taxon>
        <taxon>Pseudomonadati</taxon>
        <taxon>Pseudomonadota</taxon>
        <taxon>Gammaproteobacteria</taxon>
        <taxon>Legionellales</taxon>
        <taxon>Legionellaceae</taxon>
        <taxon>Legionella</taxon>
    </lineage>
</organism>
<dbReference type="PROSITE" id="PS51892">
    <property type="entry name" value="SUBTILASE"/>
    <property type="match status" value="1"/>
</dbReference>
<evidence type="ECO:0000256" key="3">
    <source>
        <dbReference type="ARBA" id="ARBA00022801"/>
    </source>
</evidence>
<keyword evidence="10" id="KW-1185">Reference proteome</keyword>
<keyword evidence="7" id="KW-0732">Signal</keyword>
<keyword evidence="9" id="KW-0482">Metalloprotease</keyword>
<dbReference type="Gene3D" id="3.40.50.200">
    <property type="entry name" value="Peptidase S8/S53 domain"/>
    <property type="match status" value="1"/>
</dbReference>
<dbReference type="InterPro" id="IPR023828">
    <property type="entry name" value="Peptidase_S8_Ser-AS"/>
</dbReference>
<dbReference type="PROSITE" id="PS00137">
    <property type="entry name" value="SUBTILASE_HIS"/>
    <property type="match status" value="1"/>
</dbReference>
<feature type="active site" description="Charge relay system" evidence="5">
    <location>
        <position position="211"/>
    </location>
</feature>
<dbReference type="InterPro" id="IPR036852">
    <property type="entry name" value="Peptidase_S8/S53_dom_sf"/>
</dbReference>
<evidence type="ECO:0000256" key="7">
    <source>
        <dbReference type="SAM" id="SignalP"/>
    </source>
</evidence>
<feature type="chain" id="PRO_5006918058" evidence="7">
    <location>
        <begin position="22"/>
        <end position="560"/>
    </location>
</feature>
<dbReference type="InterPro" id="IPR000209">
    <property type="entry name" value="Peptidase_S8/S53_dom"/>
</dbReference>
<sequence>MRGKSGLIGLAILSLAQGVMAAEFNKDIHVIVKFKKTTALLNAKQQLAHTIAVAPKTMQPMAGGFYTMTFSSQGVSKSLMKGQDATDWVVKQLRQNPAVQYAVKDRVGHFKPLPNPSQDDLLPPLSHELQWDEFSAPAGVMLESAPGLRDGAWAYTSGQASKPIVVAVLDTGVAFHPALADNLLKDESGAVWGWNFAGNNRDLRDETLSYHGTHVAGTIAAYSDVMSGVGEHLKILPIKVPDGSGMFYESQVINAIYWAVGGHVPGVPENPYPAKVLNMSFGVDERPGKEIDHCDEALQDALWFARKKGAVIAAAAGNDNRWEHYNAPAVCNGTMKVASTGPEGLRAYYSNYGPGVAYAAPGGDARYGKQGAILSTVNPGGGYQGSGYDFYQGTSMASPHAAGIAGLIYAVRDGDVSPEKVEQIMYATTHGFGISTDPNKSCVGNKPCGHGILDANNAVKAAVANYDVFFSAPTIDVLKLTSCVSHAFLAQESMTSSQGATWKRTGDATCQQETSYQQGYLTQEKDGNILAHYGEATYQLDTSLFRHCQVVGFDGVGCYR</sequence>
<gene>
    <name evidence="9" type="ORF">Lspi_2158</name>
</gene>
<dbReference type="SUPFAM" id="SSF52743">
    <property type="entry name" value="Subtilisin-like"/>
    <property type="match status" value="1"/>
</dbReference>
<dbReference type="AlphaFoldDB" id="A0A0W0YXG2"/>
<dbReference type="PROSITE" id="PS00138">
    <property type="entry name" value="SUBTILASE_SER"/>
    <property type="match status" value="1"/>
</dbReference>
<evidence type="ECO:0000256" key="5">
    <source>
        <dbReference type="PROSITE-ProRule" id="PRU01240"/>
    </source>
</evidence>
<reference evidence="9 10" key="1">
    <citation type="submission" date="2015-11" db="EMBL/GenBank/DDBJ databases">
        <title>Genomic analysis of 38 Legionella species identifies large and diverse effector repertoires.</title>
        <authorList>
            <person name="Burstein D."/>
            <person name="Amaro F."/>
            <person name="Zusman T."/>
            <person name="Lifshitz Z."/>
            <person name="Cohen O."/>
            <person name="Gilbert J.A."/>
            <person name="Pupko T."/>
            <person name="Shuman H.A."/>
            <person name="Segal G."/>
        </authorList>
    </citation>
    <scope>NUCLEOTIDE SEQUENCE [LARGE SCALE GENOMIC DNA]</scope>
    <source>
        <strain evidence="9 10">Mt.St.Helens-9</strain>
    </source>
</reference>
<feature type="signal peptide" evidence="7">
    <location>
        <begin position="1"/>
        <end position="21"/>
    </location>
</feature>
<dbReference type="PANTHER" id="PTHR43806:SF11">
    <property type="entry name" value="CEREVISIN-RELATED"/>
    <property type="match status" value="1"/>
</dbReference>
<dbReference type="InterPro" id="IPR022398">
    <property type="entry name" value="Peptidase_S8_His-AS"/>
</dbReference>
<comment type="caution">
    <text evidence="9">The sequence shown here is derived from an EMBL/GenBank/DDBJ whole genome shotgun (WGS) entry which is preliminary data.</text>
</comment>
<name>A0A0W0YXG2_LEGSP</name>
<comment type="similarity">
    <text evidence="1 5 6">Belongs to the peptidase S8 family.</text>
</comment>
<keyword evidence="4 5" id="KW-0720">Serine protease</keyword>
<feature type="active site" description="Charge relay system" evidence="5">
    <location>
        <position position="170"/>
    </location>
</feature>
<dbReference type="InterPro" id="IPR023827">
    <property type="entry name" value="Peptidase_S8_Asp-AS"/>
</dbReference>
<protein>
    <submittedName>
        <fullName evidence="9">Serine metalloprotease</fullName>
    </submittedName>
</protein>
<evidence type="ECO:0000256" key="6">
    <source>
        <dbReference type="RuleBase" id="RU003355"/>
    </source>
</evidence>
<dbReference type="PANTHER" id="PTHR43806">
    <property type="entry name" value="PEPTIDASE S8"/>
    <property type="match status" value="1"/>
</dbReference>
<evidence type="ECO:0000256" key="4">
    <source>
        <dbReference type="ARBA" id="ARBA00022825"/>
    </source>
</evidence>
<dbReference type="PROSITE" id="PS00136">
    <property type="entry name" value="SUBTILASE_ASP"/>
    <property type="match status" value="1"/>
</dbReference>
<dbReference type="EMBL" id="LNYX01000031">
    <property type="protein sequence ID" value="KTD61528.1"/>
    <property type="molecule type" value="Genomic_DNA"/>
</dbReference>
<evidence type="ECO:0000259" key="8">
    <source>
        <dbReference type="Pfam" id="PF00082"/>
    </source>
</evidence>
<dbReference type="PATRIC" id="fig|452.5.peg.2375"/>
<proteinExistence type="inferred from homology"/>
<dbReference type="OrthoDB" id="9790784at2"/>
<dbReference type="InterPro" id="IPR015500">
    <property type="entry name" value="Peptidase_S8_subtilisin-rel"/>
</dbReference>
<dbReference type="GO" id="GO:0008237">
    <property type="term" value="F:metallopeptidase activity"/>
    <property type="evidence" value="ECO:0007669"/>
    <property type="project" value="UniProtKB-KW"/>
</dbReference>
<feature type="domain" description="Peptidase S8/S53" evidence="8">
    <location>
        <begin position="162"/>
        <end position="429"/>
    </location>
</feature>
<keyword evidence="2 5" id="KW-0645">Protease</keyword>
<evidence type="ECO:0000313" key="9">
    <source>
        <dbReference type="EMBL" id="KTD61528.1"/>
    </source>
</evidence>
<dbReference type="RefSeq" id="WP_058484077.1">
    <property type="nucleotide sequence ID" value="NZ_CAAAII010000010.1"/>
</dbReference>
<dbReference type="InterPro" id="IPR050131">
    <property type="entry name" value="Peptidase_S8_subtilisin-like"/>
</dbReference>
<evidence type="ECO:0000256" key="2">
    <source>
        <dbReference type="ARBA" id="ARBA00022670"/>
    </source>
</evidence>
<accession>A0A0W0YXG2</accession>
<dbReference type="Proteomes" id="UP000054877">
    <property type="component" value="Unassembled WGS sequence"/>
</dbReference>
<dbReference type="GO" id="GO:0006508">
    <property type="term" value="P:proteolysis"/>
    <property type="evidence" value="ECO:0007669"/>
    <property type="project" value="UniProtKB-KW"/>
</dbReference>
<dbReference type="PRINTS" id="PR00723">
    <property type="entry name" value="SUBTILISIN"/>
</dbReference>
<dbReference type="Pfam" id="PF00082">
    <property type="entry name" value="Peptidase_S8"/>
    <property type="match status" value="1"/>
</dbReference>
<evidence type="ECO:0000313" key="10">
    <source>
        <dbReference type="Proteomes" id="UP000054877"/>
    </source>
</evidence>
<keyword evidence="3 5" id="KW-0378">Hydrolase</keyword>
<dbReference type="GO" id="GO:0004252">
    <property type="term" value="F:serine-type endopeptidase activity"/>
    <property type="evidence" value="ECO:0007669"/>
    <property type="project" value="UniProtKB-UniRule"/>
</dbReference>